<dbReference type="AlphaFoldDB" id="A0A381ZTE1"/>
<proteinExistence type="predicted"/>
<evidence type="ECO:0000313" key="1">
    <source>
        <dbReference type="EMBL" id="SVA92506.1"/>
    </source>
</evidence>
<feature type="non-terminal residue" evidence="1">
    <location>
        <position position="1"/>
    </location>
</feature>
<protein>
    <submittedName>
        <fullName evidence="1">Uncharacterized protein</fullName>
    </submittedName>
</protein>
<dbReference type="EMBL" id="UINC01022581">
    <property type="protein sequence ID" value="SVA92506.1"/>
    <property type="molecule type" value="Genomic_DNA"/>
</dbReference>
<name>A0A381ZTE1_9ZZZZ</name>
<sequence>LNFKRMGFREIKAKYSPIQCMVQQMIELKKIKTSILCQFTFC</sequence>
<organism evidence="1">
    <name type="scientific">marine metagenome</name>
    <dbReference type="NCBI Taxonomy" id="408172"/>
    <lineage>
        <taxon>unclassified sequences</taxon>
        <taxon>metagenomes</taxon>
        <taxon>ecological metagenomes</taxon>
    </lineage>
</organism>
<gene>
    <name evidence="1" type="ORF">METZ01_LOCUS145360</name>
</gene>
<accession>A0A381ZTE1</accession>
<reference evidence="1" key="1">
    <citation type="submission" date="2018-05" db="EMBL/GenBank/DDBJ databases">
        <authorList>
            <person name="Lanie J.A."/>
            <person name="Ng W.-L."/>
            <person name="Kazmierczak K.M."/>
            <person name="Andrzejewski T.M."/>
            <person name="Davidsen T.M."/>
            <person name="Wayne K.J."/>
            <person name="Tettelin H."/>
            <person name="Glass J.I."/>
            <person name="Rusch D."/>
            <person name="Podicherti R."/>
            <person name="Tsui H.-C.T."/>
            <person name="Winkler M.E."/>
        </authorList>
    </citation>
    <scope>NUCLEOTIDE SEQUENCE</scope>
</reference>